<evidence type="ECO:0000259" key="2">
    <source>
        <dbReference type="Pfam" id="PF06381"/>
    </source>
</evidence>
<feature type="domain" description="Anti-CBASS protein Acb1-like N-terminal" evidence="2">
    <location>
        <begin position="89"/>
        <end position="434"/>
    </location>
</feature>
<organism evidence="3">
    <name type="scientific">Myoviridae sp. ctEwD1</name>
    <dbReference type="NCBI Taxonomy" id="2825063"/>
    <lineage>
        <taxon>Viruses</taxon>
        <taxon>Duplodnaviria</taxon>
        <taxon>Heunggongvirae</taxon>
        <taxon>Uroviricota</taxon>
        <taxon>Caudoviricetes</taxon>
    </lineage>
</organism>
<reference evidence="3" key="1">
    <citation type="journal article" date="2021" name="Proc. Natl. Acad. Sci. U.S.A.">
        <title>A Catalog of Tens of Thousands of Viruses from Human Metagenomes Reveals Hidden Associations with Chronic Diseases.</title>
        <authorList>
            <person name="Tisza M.J."/>
            <person name="Buck C.B."/>
        </authorList>
    </citation>
    <scope>NUCLEOTIDE SEQUENCE</scope>
    <source>
        <strain evidence="3">CtEwD1</strain>
    </source>
</reference>
<accession>A0A8S5P7X5</accession>
<protein>
    <submittedName>
        <fullName evidence="3">Portal</fullName>
    </submittedName>
</protein>
<feature type="region of interest" description="Disordered" evidence="1">
    <location>
        <begin position="452"/>
        <end position="495"/>
    </location>
</feature>
<dbReference type="Pfam" id="PF06381">
    <property type="entry name" value="Phage_portal_3"/>
    <property type="match status" value="1"/>
</dbReference>
<evidence type="ECO:0000256" key="1">
    <source>
        <dbReference type="SAM" id="MobiDB-lite"/>
    </source>
</evidence>
<dbReference type="EMBL" id="BK015352">
    <property type="protein sequence ID" value="DAE02784.1"/>
    <property type="molecule type" value="Genomic_DNA"/>
</dbReference>
<dbReference type="InterPro" id="IPR024459">
    <property type="entry name" value="Acb1-like_N"/>
</dbReference>
<name>A0A8S5P7X5_9CAUD</name>
<proteinExistence type="predicted"/>
<evidence type="ECO:0000313" key="3">
    <source>
        <dbReference type="EMBL" id="DAE02784.1"/>
    </source>
</evidence>
<sequence>MASKSRKTKRPASGFEVTGEYDGTTTVVDAIPQEKDIRELLKPARSLAGSKAHYKKLDGAMDAAFAGGIVPKFEWSAISSLVSFVGYGVLQQLSQDALIRLCIQTRTDEMLRAWIEIKCDDDKRKKALEEEIARIGLRDTLYKALTTMGMMGGAFLFIDTGHAKPDEVLNKTARSTELKDRVSFRVIDPIFTSPQSFNASDPLKEDFYKPAVFYIMGTAVHTSRLIRLVENEVTDLLKPSYNFFGIAQAQLLSDYVTHFRKNREEVNTLLTKFSTSFIKTDLGAQLFARKSWQPVSDRVKFFAKFRDNSGVGLLDKDKEDFVQVNTPITGLTDIVRQSLEFVVSVNQSGVVKTLGLSPSGFNATGESDIKLQADLIATRQEKILRRPLEEILRILQINLFGDIDPSLSFEFCSLDEDDERTTAEVKKMMADTAAVYLDRGVLSEDEVRAALSNAKDHPYGDLEGEAPGAPEDPFGQMSSTSTEERDDIDKAGAVY</sequence>